<reference evidence="2 3" key="1">
    <citation type="submission" date="2020-08" db="EMBL/GenBank/DDBJ databases">
        <title>Genomic Encyclopedia of Type Strains, Phase IV (KMG-IV): sequencing the most valuable type-strain genomes for metagenomic binning, comparative biology and taxonomic classification.</title>
        <authorList>
            <person name="Goeker M."/>
        </authorList>
    </citation>
    <scope>NUCLEOTIDE SEQUENCE [LARGE SCALE GENOMIC DNA]</scope>
    <source>
        <strain evidence="2 3">DSM 29007</strain>
    </source>
</reference>
<evidence type="ECO:0000313" key="3">
    <source>
        <dbReference type="Proteomes" id="UP000582837"/>
    </source>
</evidence>
<dbReference type="InterPro" id="IPR043519">
    <property type="entry name" value="NT_sf"/>
</dbReference>
<evidence type="ECO:0000313" key="2">
    <source>
        <dbReference type="EMBL" id="MBB6068413.1"/>
    </source>
</evidence>
<dbReference type="RefSeq" id="WP_170039294.1">
    <property type="nucleotide sequence ID" value="NZ_JABDTL010000002.1"/>
</dbReference>
<dbReference type="SUPFAM" id="SSF81301">
    <property type="entry name" value="Nucleotidyltransferase"/>
    <property type="match status" value="1"/>
</dbReference>
<dbReference type="EMBL" id="JACHIA010000001">
    <property type="protein sequence ID" value="MBB6068413.1"/>
    <property type="molecule type" value="Genomic_DNA"/>
</dbReference>
<dbReference type="AlphaFoldDB" id="A0A841GU46"/>
<dbReference type="Gene3D" id="3.30.460.10">
    <property type="entry name" value="Beta Polymerase, domain 2"/>
    <property type="match status" value="1"/>
</dbReference>
<keyword evidence="2" id="KW-0808">Transferase</keyword>
<name>A0A841GU46_9BACT</name>
<dbReference type="InterPro" id="IPR041633">
    <property type="entry name" value="Polbeta"/>
</dbReference>
<comment type="caution">
    <text evidence="2">The sequence shown here is derived from an EMBL/GenBank/DDBJ whole genome shotgun (WGS) entry which is preliminary data.</text>
</comment>
<dbReference type="Proteomes" id="UP000582837">
    <property type="component" value="Unassembled WGS sequence"/>
</dbReference>
<accession>A0A841GU46</accession>
<keyword evidence="3" id="KW-1185">Reference proteome</keyword>
<gene>
    <name evidence="2" type="ORF">HNQ61_000024</name>
</gene>
<evidence type="ECO:0000259" key="1">
    <source>
        <dbReference type="Pfam" id="PF18765"/>
    </source>
</evidence>
<dbReference type="CDD" id="cd05403">
    <property type="entry name" value="NT_KNTase_like"/>
    <property type="match status" value="1"/>
</dbReference>
<organism evidence="2 3">
    <name type="scientific">Longimicrobium terrae</name>
    <dbReference type="NCBI Taxonomy" id="1639882"/>
    <lineage>
        <taxon>Bacteria</taxon>
        <taxon>Pseudomonadati</taxon>
        <taxon>Gemmatimonadota</taxon>
        <taxon>Longimicrobiia</taxon>
        <taxon>Longimicrobiales</taxon>
        <taxon>Longimicrobiaceae</taxon>
        <taxon>Longimicrobium</taxon>
    </lineage>
</organism>
<sequence>MDQLSELLGSEARARLLAHFVVRPESRMHARALGRHLGLAGKRSLQTEVDRLVDLGLLERATDATRVLITRNAAHPQWTALASLVREYGSALVLRDALADVPGLRAAFVFGSYARRDARPDSDIDLLLFGDEVPERELGRALLDAALVLDRPVDAKRYDTSTFLQDATEKDGFLPSALRGPKLWLAGSPAEFPVLA</sequence>
<dbReference type="Pfam" id="PF18765">
    <property type="entry name" value="Polbeta"/>
    <property type="match status" value="1"/>
</dbReference>
<feature type="domain" description="Polymerase beta nucleotidyltransferase" evidence="1">
    <location>
        <begin position="98"/>
        <end position="159"/>
    </location>
</feature>
<dbReference type="GO" id="GO:0016740">
    <property type="term" value="F:transferase activity"/>
    <property type="evidence" value="ECO:0007669"/>
    <property type="project" value="UniProtKB-KW"/>
</dbReference>
<protein>
    <submittedName>
        <fullName evidence="2">Putative nucleotidyltransferase</fullName>
    </submittedName>
</protein>
<proteinExistence type="predicted"/>